<gene>
    <name evidence="2" type="ORF">K469DRAFT_688141</name>
</gene>
<dbReference type="OrthoDB" id="74545at2759"/>
<organism evidence="2 3">
    <name type="scientific">Zopfia rhizophila CBS 207.26</name>
    <dbReference type="NCBI Taxonomy" id="1314779"/>
    <lineage>
        <taxon>Eukaryota</taxon>
        <taxon>Fungi</taxon>
        <taxon>Dikarya</taxon>
        <taxon>Ascomycota</taxon>
        <taxon>Pezizomycotina</taxon>
        <taxon>Dothideomycetes</taxon>
        <taxon>Dothideomycetes incertae sedis</taxon>
        <taxon>Zopfiaceae</taxon>
        <taxon>Zopfia</taxon>
    </lineage>
</organism>
<dbReference type="PANTHER" id="PTHR37015:SF2">
    <property type="entry name" value="REVERSE TRANSCRIPTASE DOMAIN-CONTAINING PROTEIN"/>
    <property type="match status" value="1"/>
</dbReference>
<name>A0A6A6E661_9PEZI</name>
<evidence type="ECO:0000256" key="1">
    <source>
        <dbReference type="SAM" id="MobiDB-lite"/>
    </source>
</evidence>
<dbReference type="AlphaFoldDB" id="A0A6A6E661"/>
<feature type="compositionally biased region" description="Low complexity" evidence="1">
    <location>
        <begin position="440"/>
        <end position="450"/>
    </location>
</feature>
<accession>A0A6A6E661</accession>
<feature type="region of interest" description="Disordered" evidence="1">
    <location>
        <begin position="390"/>
        <end position="508"/>
    </location>
</feature>
<evidence type="ECO:0000313" key="3">
    <source>
        <dbReference type="Proteomes" id="UP000800200"/>
    </source>
</evidence>
<dbReference type="PANTHER" id="PTHR37015">
    <property type="entry name" value="REVERSE TRANSCRIPTASE DOMAIN-CONTAINING PROTEIN"/>
    <property type="match status" value="1"/>
</dbReference>
<proteinExistence type="predicted"/>
<evidence type="ECO:0000313" key="2">
    <source>
        <dbReference type="EMBL" id="KAF2185356.1"/>
    </source>
</evidence>
<sequence length="856" mass="97789">MASSGSVFSETLQTITTTKLEELAKQRANFEGQYSALLIAVKAEQNPLKRLFLLVGGAKVCLGVKTAFRKNKVDGRLGRVISGGTSNARLETDLKNLDRFLEQARYDPSISPEVLQDWEKSILQYLEDTSSDGDVEMAESFEEVPGARKLAARPEWEKVVFEPTDVNLANLEKYLHDLFLTNKDVSKAVKVVRGKVEQFEGTMASSGQFTRNTLHWVIRGLQSSDLLDNEKRAVLKDFLQNEIILSEIADVLNMRLSALERWTWGTHVPLEQRRKLNGSYSIYMHEDLLQAIFLHYLGVQWSVFFKKALASFRKDKAAWKSIHATIPKIDRKRRAYYLGDEDRRPNLQAERRSTHRNTYFLHQHLDHESQQIEVEEGEEEAEFQDFVPSAGAYGDEWDDGAGPRKRSRHDRDSQPANREAMLSRLNGTQAAQQHDHHHQQQQQQQQQQQHVSRQGYGMATQNAHVRHSLKRPQMMPPVTPSQRRSNPYYYGDSETDDDRGYRHGPKQPMKAKQDLLHLLSTEIIVNTRLYGELTCFRSVFESWNPLLPHTSVIAALEFFGVSKKWRAFFETFLQAPLKFMDDESASPRLRRRGTPGSHTLSDVFGEVVLFCLDFSINQSTDGSLLYRLCDDFWFWSPEYEECVTAWGRVSDFAQAMGVTLNQAKTGTVRICRNVGGNPGIDSRLPKGQIRWGFLCLDPSSGRFEIDQKMVDSHVEELRKQLQAPTSAKQPTALAPAEGADEFFSFEEYVKYREEFNGGNKADLVALYRELLKRPREESIDASVEVKQALDQLRTHTGSPGGIMANWSSMEAYWKWVAQMYGPEMVERFGGLSVVDPGLLPIGMVSLFRDRRVKWQG</sequence>
<dbReference type="EMBL" id="ML994634">
    <property type="protein sequence ID" value="KAF2185356.1"/>
    <property type="molecule type" value="Genomic_DNA"/>
</dbReference>
<reference evidence="2" key="1">
    <citation type="journal article" date="2020" name="Stud. Mycol.">
        <title>101 Dothideomycetes genomes: a test case for predicting lifestyles and emergence of pathogens.</title>
        <authorList>
            <person name="Haridas S."/>
            <person name="Albert R."/>
            <person name="Binder M."/>
            <person name="Bloem J."/>
            <person name="Labutti K."/>
            <person name="Salamov A."/>
            <person name="Andreopoulos B."/>
            <person name="Baker S."/>
            <person name="Barry K."/>
            <person name="Bills G."/>
            <person name="Bluhm B."/>
            <person name="Cannon C."/>
            <person name="Castanera R."/>
            <person name="Culley D."/>
            <person name="Daum C."/>
            <person name="Ezra D."/>
            <person name="Gonzalez J."/>
            <person name="Henrissat B."/>
            <person name="Kuo A."/>
            <person name="Liang C."/>
            <person name="Lipzen A."/>
            <person name="Lutzoni F."/>
            <person name="Magnuson J."/>
            <person name="Mondo S."/>
            <person name="Nolan M."/>
            <person name="Ohm R."/>
            <person name="Pangilinan J."/>
            <person name="Park H.-J."/>
            <person name="Ramirez L."/>
            <person name="Alfaro M."/>
            <person name="Sun H."/>
            <person name="Tritt A."/>
            <person name="Yoshinaga Y."/>
            <person name="Zwiers L.-H."/>
            <person name="Turgeon B."/>
            <person name="Goodwin S."/>
            <person name="Spatafora J."/>
            <person name="Crous P."/>
            <person name="Grigoriev I."/>
        </authorList>
    </citation>
    <scope>NUCLEOTIDE SEQUENCE</scope>
    <source>
        <strain evidence="2">CBS 207.26</strain>
    </source>
</reference>
<keyword evidence="3" id="KW-1185">Reference proteome</keyword>
<dbReference type="Proteomes" id="UP000800200">
    <property type="component" value="Unassembled WGS sequence"/>
</dbReference>
<evidence type="ECO:0008006" key="4">
    <source>
        <dbReference type="Google" id="ProtNLM"/>
    </source>
</evidence>
<protein>
    <recommendedName>
        <fullName evidence="4">Reverse transcriptase domain-containing protein</fullName>
    </recommendedName>
</protein>